<evidence type="ECO:0000256" key="3">
    <source>
        <dbReference type="ARBA" id="ARBA00006059"/>
    </source>
</evidence>
<feature type="compositionally biased region" description="Low complexity" evidence="13">
    <location>
        <begin position="650"/>
        <end position="664"/>
    </location>
</feature>
<keyword evidence="9" id="KW-0969">Cilium</keyword>
<reference evidence="14" key="1">
    <citation type="submission" date="2021-05" db="EMBL/GenBank/DDBJ databases">
        <authorList>
            <person name="Alioto T."/>
            <person name="Alioto T."/>
            <person name="Gomez Garrido J."/>
        </authorList>
    </citation>
    <scope>NUCLEOTIDE SEQUENCE</scope>
</reference>
<evidence type="ECO:0000256" key="10">
    <source>
        <dbReference type="ARBA" id="ARBA00023136"/>
    </source>
</evidence>
<evidence type="ECO:0000256" key="7">
    <source>
        <dbReference type="ARBA" id="ARBA00022737"/>
    </source>
</evidence>
<dbReference type="PANTHER" id="PTHR13667:SF5">
    <property type="entry name" value="WD REPEAT-CONTAINING AND PLANAR CELL POLARITY EFFECTOR PROTEIN FRITZ HOMOLOG"/>
    <property type="match status" value="1"/>
</dbReference>
<dbReference type="EMBL" id="HBUF01565064">
    <property type="protein sequence ID" value="CAG6764164.1"/>
    <property type="molecule type" value="Transcribed_RNA"/>
</dbReference>
<protein>
    <submittedName>
        <fullName evidence="14">WD repeat-containing and planar cell polarity effector protein fritz</fullName>
    </submittedName>
</protein>
<keyword evidence="11" id="KW-0206">Cytoskeleton</keyword>
<dbReference type="EMBL" id="HBUF01565062">
    <property type="protein sequence ID" value="CAG6764161.1"/>
    <property type="molecule type" value="Transcribed_RNA"/>
</dbReference>
<dbReference type="GO" id="GO:0097541">
    <property type="term" value="C:axonemal basal plate"/>
    <property type="evidence" value="ECO:0007669"/>
    <property type="project" value="TreeGrafter"/>
</dbReference>
<evidence type="ECO:0000256" key="5">
    <source>
        <dbReference type="ARBA" id="ARBA00022490"/>
    </source>
</evidence>
<keyword evidence="12" id="KW-0966">Cell projection</keyword>
<dbReference type="InterPro" id="IPR024511">
    <property type="entry name" value="Frtz"/>
</dbReference>
<keyword evidence="5" id="KW-0963">Cytoplasm</keyword>
<evidence type="ECO:0000256" key="13">
    <source>
        <dbReference type="SAM" id="MobiDB-lite"/>
    </source>
</evidence>
<name>A0A8D9AD27_9HEMI</name>
<keyword evidence="4" id="KW-1003">Cell membrane</keyword>
<dbReference type="GO" id="GO:0045184">
    <property type="term" value="P:establishment of protein localization"/>
    <property type="evidence" value="ECO:0007669"/>
    <property type="project" value="TreeGrafter"/>
</dbReference>
<evidence type="ECO:0000256" key="1">
    <source>
        <dbReference type="ARBA" id="ARBA00004236"/>
    </source>
</evidence>
<comment type="subcellular location">
    <subcellularLocation>
        <location evidence="1">Cell membrane</location>
    </subcellularLocation>
    <subcellularLocation>
        <location evidence="2">Cytoplasm</location>
        <location evidence="2">Cytoskeleton</location>
        <location evidence="2">Cilium axoneme</location>
    </subcellularLocation>
</comment>
<feature type="compositionally biased region" description="Low complexity" evidence="13">
    <location>
        <begin position="615"/>
        <end position="627"/>
    </location>
</feature>
<accession>A0A8D9AD27</accession>
<evidence type="ECO:0000256" key="11">
    <source>
        <dbReference type="ARBA" id="ARBA00023212"/>
    </source>
</evidence>
<dbReference type="GO" id="GO:0044782">
    <property type="term" value="P:cilium organization"/>
    <property type="evidence" value="ECO:0007669"/>
    <property type="project" value="TreeGrafter"/>
</dbReference>
<feature type="region of interest" description="Disordered" evidence="13">
    <location>
        <begin position="650"/>
        <end position="670"/>
    </location>
</feature>
<dbReference type="Pfam" id="PF11768">
    <property type="entry name" value="Frtz"/>
    <property type="match status" value="1"/>
</dbReference>
<evidence type="ECO:0000256" key="8">
    <source>
        <dbReference type="ARBA" id="ARBA00022794"/>
    </source>
</evidence>
<evidence type="ECO:0000256" key="4">
    <source>
        <dbReference type="ARBA" id="ARBA00022475"/>
    </source>
</evidence>
<keyword evidence="7" id="KW-0677">Repeat</keyword>
<feature type="region of interest" description="Disordered" evidence="13">
    <location>
        <begin position="613"/>
        <end position="632"/>
    </location>
</feature>
<keyword evidence="8" id="KW-0970">Cilium biogenesis/degradation</keyword>
<evidence type="ECO:0000256" key="9">
    <source>
        <dbReference type="ARBA" id="ARBA00023069"/>
    </source>
</evidence>
<proteinExistence type="inferred from homology"/>
<evidence type="ECO:0000256" key="12">
    <source>
        <dbReference type="ARBA" id="ARBA00023273"/>
    </source>
</evidence>
<dbReference type="AlphaFoldDB" id="A0A8D9AD27"/>
<keyword evidence="10" id="KW-0472">Membrane</keyword>
<sequence>MFTLFSEIHFWTLRDNVQAQDSDLGAFRYHDKKTAINSILGISKRQYTESRGITWVNSNKRPAKLRDTLRELEDLLDNQRVIYQEWCNSLQVQLMFHTGILVTITVSPHTADITHIQIDKYLLNKLLVEHLTHVIITNQHALCSYNENQITLIHFNKPTLKSIPSKWHHLEPRLAHLSLAGPSGRRIERKLSANVSGDMVLSWWRCTRDEVYPWTPVVKDVDRANIHVYSLTSVKLELLCYYKTDSDPLCVEFSHVRPNVVHSVEQKISRRGEVSVESCTYEILNGKCHRIAVTCIPLETNVCCHSFSPDNRHLLLGCIDGSLVLHDIAKGITHLVKSAFIPSILCWNSFGCAITVANEKCQIQFFDSSLSCIKVQFSSEDITPCNILDLGSYFKTQPTLLDIRWHQKPSHHTTPSDFAQTDALLMLFCEKGPLCVLKILGCAELSASVLISQYMSFHQSDQAVSLLRSLDWDLTPALCLTSLQTIVNHLLRQNLTPEIEVQLESALASFLAPVRGFSSAVETEFADPVRDLTRRFLYCLLRHGIIDKALQVALDLEEADALMDVHHSARALGHLDLAHAALEHALDIGAACASSASSSCSCSDSEESEESFVLSSNATSAASSNNLPPLPKPKVKFADTVTAHIIRSPSVSSNNIPSSSSSSSTHLNGNIMSIPSQGNGSIMSTPSQGNGNIMSTPSLGNGNLMSTPSLGIPLKPNPSPGNVNLKFNPSLGNGNLKSASTLGIPLTASPSPSIVYQTPLQMKFDEEESKKIKVVHFGVV</sequence>
<organism evidence="14">
    <name type="scientific">Cacopsylla melanoneura</name>
    <dbReference type="NCBI Taxonomy" id="428564"/>
    <lineage>
        <taxon>Eukaryota</taxon>
        <taxon>Metazoa</taxon>
        <taxon>Ecdysozoa</taxon>
        <taxon>Arthropoda</taxon>
        <taxon>Hexapoda</taxon>
        <taxon>Insecta</taxon>
        <taxon>Pterygota</taxon>
        <taxon>Neoptera</taxon>
        <taxon>Paraneoptera</taxon>
        <taxon>Hemiptera</taxon>
        <taxon>Sternorrhyncha</taxon>
        <taxon>Psylloidea</taxon>
        <taxon>Psyllidae</taxon>
        <taxon>Psyllinae</taxon>
        <taxon>Cacopsylla</taxon>
    </lineage>
</organism>
<evidence type="ECO:0000256" key="2">
    <source>
        <dbReference type="ARBA" id="ARBA00004430"/>
    </source>
</evidence>
<evidence type="ECO:0000313" key="14">
    <source>
        <dbReference type="EMBL" id="CAG6764164.1"/>
    </source>
</evidence>
<dbReference type="PANTHER" id="PTHR13667">
    <property type="entry name" value="HOMOLOC-13"/>
    <property type="match status" value="1"/>
</dbReference>
<comment type="similarity">
    <text evidence="3">Belongs to the WD repeat fritz family.</text>
</comment>
<dbReference type="GO" id="GO:0007399">
    <property type="term" value="P:nervous system development"/>
    <property type="evidence" value="ECO:0007669"/>
    <property type="project" value="TreeGrafter"/>
</dbReference>
<dbReference type="InterPro" id="IPR036322">
    <property type="entry name" value="WD40_repeat_dom_sf"/>
</dbReference>
<dbReference type="GO" id="GO:0005886">
    <property type="term" value="C:plasma membrane"/>
    <property type="evidence" value="ECO:0007669"/>
    <property type="project" value="UniProtKB-SubCell"/>
</dbReference>
<evidence type="ECO:0000256" key="6">
    <source>
        <dbReference type="ARBA" id="ARBA00022574"/>
    </source>
</evidence>
<keyword evidence="6" id="KW-0853">WD repeat</keyword>
<dbReference type="SUPFAM" id="SSF50978">
    <property type="entry name" value="WD40 repeat-like"/>
    <property type="match status" value="1"/>
</dbReference>